<dbReference type="InterPro" id="IPR035965">
    <property type="entry name" value="PAS-like_dom_sf"/>
</dbReference>
<dbReference type="SUPFAM" id="SSF55785">
    <property type="entry name" value="PYP-like sensor domain (PAS domain)"/>
    <property type="match status" value="3"/>
</dbReference>
<dbReference type="InterPro" id="IPR013767">
    <property type="entry name" value="PAS_fold"/>
</dbReference>
<protein>
    <submittedName>
        <fullName evidence="3">PAS domain S-box protein</fullName>
    </submittedName>
</protein>
<evidence type="ECO:0000313" key="3">
    <source>
        <dbReference type="EMBL" id="WOX55789.1"/>
    </source>
</evidence>
<dbReference type="SMART" id="SM00091">
    <property type="entry name" value="PAS"/>
    <property type="match status" value="3"/>
</dbReference>
<feature type="region of interest" description="Disordered" evidence="1">
    <location>
        <begin position="1"/>
        <end position="24"/>
    </location>
</feature>
<dbReference type="Pfam" id="PF00989">
    <property type="entry name" value="PAS"/>
    <property type="match status" value="2"/>
</dbReference>
<sequence>MTGNTTTHNTGREVSGVEAARESPHPGADVCLSILRESPDGLVLVDDTGECRYLNPAFTRITGYTLEDIPVLNAWFERAHPNPAYRQEVLEIWQELVRGDRDTLVAGVVCRDGKKVRDIELRRVPVGGGCSLLTLRDVTEQVLVEERLRQTTSELTAVIEAFPDLFLRLNADGTILDSRAGRLAEVSLASRMLLGRRVQDQFPAGIGVALLDALRQAVRTDTPAAPLEFSHAEAGKVRHYEARVVPMYEMQAMTVVRDITERKEAEQELRRHREHLEDLVAERTADLEHSNQRLRRLLYYIEMTERQAAGEWLDSSIEQGTLNPAEPEEGRITVDASGTVLVVNRAAERLTGYAGEELTGKPLWPLLPGGDLRGVLSSVVLRQGRSAECVEGAVLVRDDGSKRLVRVCADPITDAAGAVIGMVCMLRKQ</sequence>
<dbReference type="InterPro" id="IPR052155">
    <property type="entry name" value="Biofilm_reg_signaling"/>
</dbReference>
<name>A0ABD8A8D8_9EURY</name>
<dbReference type="InterPro" id="IPR000014">
    <property type="entry name" value="PAS"/>
</dbReference>
<dbReference type="PROSITE" id="PS50112">
    <property type="entry name" value="PAS"/>
    <property type="match status" value="2"/>
</dbReference>
<dbReference type="CDD" id="cd00130">
    <property type="entry name" value="PAS"/>
    <property type="match status" value="2"/>
</dbReference>
<evidence type="ECO:0000259" key="2">
    <source>
        <dbReference type="PROSITE" id="PS50112"/>
    </source>
</evidence>
<gene>
    <name evidence="3" type="ORF">R6Y95_00280</name>
</gene>
<dbReference type="PANTHER" id="PTHR44757">
    <property type="entry name" value="DIGUANYLATE CYCLASE DGCP"/>
    <property type="match status" value="1"/>
</dbReference>
<dbReference type="AlphaFoldDB" id="A0ABD8A8D8"/>
<reference evidence="3 4" key="1">
    <citation type="submission" date="2023-10" db="EMBL/GenBank/DDBJ databases">
        <title>The complete genome sequence of Methanoculleus palmolei DSM 4273.</title>
        <authorList>
            <person name="Lai S.-J."/>
            <person name="You Y.-T."/>
            <person name="Chen S.-C."/>
        </authorList>
    </citation>
    <scope>NUCLEOTIDE SEQUENCE [LARGE SCALE GENOMIC DNA]</scope>
    <source>
        <strain evidence="3 4">DSM 4273</strain>
    </source>
</reference>
<keyword evidence="4" id="KW-1185">Reference proteome</keyword>
<dbReference type="Gene3D" id="3.30.450.20">
    <property type="entry name" value="PAS domain"/>
    <property type="match status" value="3"/>
</dbReference>
<evidence type="ECO:0000313" key="4">
    <source>
        <dbReference type="Proteomes" id="UP001626603"/>
    </source>
</evidence>
<proteinExistence type="predicted"/>
<evidence type="ECO:0000256" key="1">
    <source>
        <dbReference type="SAM" id="MobiDB-lite"/>
    </source>
</evidence>
<dbReference type="PANTHER" id="PTHR44757:SF2">
    <property type="entry name" value="BIOFILM ARCHITECTURE MAINTENANCE PROTEIN MBAA"/>
    <property type="match status" value="1"/>
</dbReference>
<feature type="domain" description="PAS" evidence="2">
    <location>
        <begin position="34"/>
        <end position="82"/>
    </location>
</feature>
<dbReference type="EMBL" id="CP137641">
    <property type="protein sequence ID" value="WOX55789.1"/>
    <property type="molecule type" value="Genomic_DNA"/>
</dbReference>
<feature type="domain" description="PAS" evidence="2">
    <location>
        <begin position="332"/>
        <end position="361"/>
    </location>
</feature>
<dbReference type="Pfam" id="PF08448">
    <property type="entry name" value="PAS_4"/>
    <property type="match status" value="1"/>
</dbReference>
<accession>A0ABD8A8D8</accession>
<dbReference type="Proteomes" id="UP001626603">
    <property type="component" value="Chromosome"/>
</dbReference>
<organism evidence="3 4">
    <name type="scientific">Methanoculleus palmolei</name>
    <dbReference type="NCBI Taxonomy" id="72612"/>
    <lineage>
        <taxon>Archaea</taxon>
        <taxon>Methanobacteriati</taxon>
        <taxon>Methanobacteriota</taxon>
        <taxon>Stenosarchaea group</taxon>
        <taxon>Methanomicrobia</taxon>
        <taxon>Methanomicrobiales</taxon>
        <taxon>Methanomicrobiaceae</taxon>
        <taxon>Methanoculleus</taxon>
    </lineage>
</organism>
<dbReference type="InterPro" id="IPR013656">
    <property type="entry name" value="PAS_4"/>
</dbReference>
<dbReference type="NCBIfam" id="TIGR00229">
    <property type="entry name" value="sensory_box"/>
    <property type="match status" value="2"/>
</dbReference>